<dbReference type="Proteomes" id="UP000004263">
    <property type="component" value="Unassembled WGS sequence"/>
</dbReference>
<accession>Q1MYA8</accession>
<evidence type="ECO:0000256" key="1">
    <source>
        <dbReference type="ARBA" id="ARBA00023136"/>
    </source>
</evidence>
<proteinExistence type="predicted"/>
<dbReference type="HOGENOM" id="CLU_026091_2_1_6"/>
<reference evidence="2 3" key="1">
    <citation type="submission" date="2006-03" db="EMBL/GenBank/DDBJ databases">
        <authorList>
            <person name="Pinhassi J."/>
            <person name="Pedros-Alio C."/>
            <person name="Ferriera S."/>
            <person name="Johnson J."/>
            <person name="Kravitz S."/>
            <person name="Halpern A."/>
            <person name="Remington K."/>
            <person name="Beeson K."/>
            <person name="Tran B."/>
            <person name="Rogers Y.-H."/>
            <person name="Friedman R."/>
            <person name="Venter J.C."/>
        </authorList>
    </citation>
    <scope>NUCLEOTIDE SEQUENCE [LARGE SCALE GENOMIC DNA]</scope>
    <source>
        <strain evidence="2 3">RED65</strain>
    </source>
</reference>
<dbReference type="Gene3D" id="1.25.40.650">
    <property type="match status" value="1"/>
</dbReference>
<sequence length="607" mass="68221">MLAFKILMKTQAMSNRLLSVLIITTLMIAGCSTQPSRTKSGSVPIVEEGPLSTIQNHIAMDRLFEADISIQELDPYTLSQDDQVRYYWLKAKLAVALGRGEEAISALNAVPPGAFSRIKDIPEHDSGFIRAQALYLKGEFIASARERMFLSGVLSGQANQQNHQGIWSSLMQAELKDIEALQQKTQTVLFKGWLDLALLIKRNQINLDQQLSNLRLWQAQYDGHPAAKDLPGELDQLEDYVENKADYIALMLPLNGKLARTGKAIRDGFFASYYQALQAGAKVPQVKVYDTSQGDFWNLYKQAILDGNELVIGPLSKQSVERLQQEHRLPVQTLALNYGNRDYQENPEQLYQFGLAVEDEAELAATFARQQGHQSAIALVPQGSWGERVFSRFSQAWQGQGGALVEAQFFSGSGDYNKVISQLLSVDDSERRAYQLRRQLRTRLEFQARRRQDVDFIFVAALPHQARQIKPTLAFNFASDLPMIATSQVYSGSPSRSKDRDLNDVMFCDIPWILDDPELRSTVKKQWPQAAGGLDRLYAMGADAFTLYPRLGQIKVLRYSRIPGYTGQLAMDQYGQIVRKLSFAQFKNGIAKKTQGVVGHVEQQRSL</sequence>
<dbReference type="EMBL" id="AAQH01000027">
    <property type="protein sequence ID" value="EAT10959.1"/>
    <property type="molecule type" value="Genomic_DNA"/>
</dbReference>
<dbReference type="SUPFAM" id="SSF53822">
    <property type="entry name" value="Periplasmic binding protein-like I"/>
    <property type="match status" value="1"/>
</dbReference>
<gene>
    <name evidence="2" type="ORF">RED65_03050</name>
</gene>
<dbReference type="InterPro" id="IPR028082">
    <property type="entry name" value="Peripla_BP_I"/>
</dbReference>
<dbReference type="Pfam" id="PF04348">
    <property type="entry name" value="LppC"/>
    <property type="match status" value="1"/>
</dbReference>
<dbReference type="Gene3D" id="3.40.50.2300">
    <property type="match status" value="2"/>
</dbReference>
<dbReference type="CDD" id="cd06339">
    <property type="entry name" value="PBP1_YraM_LppC_lipoprotein-like"/>
    <property type="match status" value="1"/>
</dbReference>
<organism evidence="2 3">
    <name type="scientific">Bermanella marisrubri</name>
    <dbReference type="NCBI Taxonomy" id="207949"/>
    <lineage>
        <taxon>Bacteria</taxon>
        <taxon>Pseudomonadati</taxon>
        <taxon>Pseudomonadota</taxon>
        <taxon>Gammaproteobacteria</taxon>
        <taxon>Oceanospirillales</taxon>
        <taxon>Oceanospirillaceae</taxon>
        <taxon>Bermanella</taxon>
    </lineage>
</organism>
<evidence type="ECO:0000313" key="3">
    <source>
        <dbReference type="Proteomes" id="UP000004263"/>
    </source>
</evidence>
<keyword evidence="1" id="KW-0472">Membrane</keyword>
<keyword evidence="3" id="KW-1185">Reference proteome</keyword>
<dbReference type="OrthoDB" id="6708821at2"/>
<dbReference type="AlphaFoldDB" id="Q1MYA8"/>
<dbReference type="InterPro" id="IPR007443">
    <property type="entry name" value="LpoA"/>
</dbReference>
<comment type="caution">
    <text evidence="2">The sequence shown here is derived from an EMBL/GenBank/DDBJ whole genome shotgun (WGS) entry which is preliminary data.</text>
</comment>
<name>Q1MYA8_9GAMM</name>
<dbReference type="GO" id="GO:0030234">
    <property type="term" value="F:enzyme regulator activity"/>
    <property type="evidence" value="ECO:0007669"/>
    <property type="project" value="TreeGrafter"/>
</dbReference>
<dbReference type="PANTHER" id="PTHR38038:SF1">
    <property type="entry name" value="PENICILLIN-BINDING PROTEIN ACTIVATOR LPOA"/>
    <property type="match status" value="1"/>
</dbReference>
<dbReference type="GO" id="GO:0031241">
    <property type="term" value="C:periplasmic side of cell outer membrane"/>
    <property type="evidence" value="ECO:0007669"/>
    <property type="project" value="TreeGrafter"/>
</dbReference>
<dbReference type="PANTHER" id="PTHR38038">
    <property type="entry name" value="PENICILLIN-BINDING PROTEIN ACTIVATOR LPOA"/>
    <property type="match status" value="1"/>
</dbReference>
<protein>
    <recommendedName>
        <fullName evidence="4">Lipoprotein</fullName>
    </recommendedName>
</protein>
<dbReference type="GO" id="GO:0009252">
    <property type="term" value="P:peptidoglycan biosynthetic process"/>
    <property type="evidence" value="ECO:0007669"/>
    <property type="project" value="TreeGrafter"/>
</dbReference>
<dbReference type="PROSITE" id="PS51257">
    <property type="entry name" value="PROKAR_LIPOPROTEIN"/>
    <property type="match status" value="1"/>
</dbReference>
<dbReference type="STRING" id="207949.RED65_03050"/>
<evidence type="ECO:0000313" key="2">
    <source>
        <dbReference type="EMBL" id="EAT10959.1"/>
    </source>
</evidence>
<evidence type="ECO:0008006" key="4">
    <source>
        <dbReference type="Google" id="ProtNLM"/>
    </source>
</evidence>